<protein>
    <submittedName>
        <fullName evidence="2">Uncharacterized protein</fullName>
    </submittedName>
</protein>
<feature type="compositionally biased region" description="Basic and acidic residues" evidence="1">
    <location>
        <begin position="30"/>
        <end position="40"/>
    </location>
</feature>
<dbReference type="AlphaFoldDB" id="A0A061RTP2"/>
<evidence type="ECO:0000256" key="1">
    <source>
        <dbReference type="SAM" id="MobiDB-lite"/>
    </source>
</evidence>
<sequence>MEGASGPRGKGRQTAHAELKTGVVPARRQARVELKSDREE</sequence>
<evidence type="ECO:0000313" key="2">
    <source>
        <dbReference type="EMBL" id="JAC75353.1"/>
    </source>
</evidence>
<gene>
    <name evidence="2" type="ORF">TSPGSL018_23345</name>
</gene>
<proteinExistence type="predicted"/>
<organism evidence="2">
    <name type="scientific">Tetraselmis sp. GSL018</name>
    <dbReference type="NCBI Taxonomy" id="582737"/>
    <lineage>
        <taxon>Eukaryota</taxon>
        <taxon>Viridiplantae</taxon>
        <taxon>Chlorophyta</taxon>
        <taxon>core chlorophytes</taxon>
        <taxon>Chlorodendrophyceae</taxon>
        <taxon>Chlorodendrales</taxon>
        <taxon>Chlorodendraceae</taxon>
        <taxon>Tetraselmis</taxon>
    </lineage>
</organism>
<feature type="region of interest" description="Disordered" evidence="1">
    <location>
        <begin position="1"/>
        <end position="40"/>
    </location>
</feature>
<name>A0A061RTP2_9CHLO</name>
<reference evidence="2" key="1">
    <citation type="submission" date="2014-05" db="EMBL/GenBank/DDBJ databases">
        <title>The transcriptome of the halophilic microalga Tetraselmis sp. GSL018 isolated from the Great Salt Lake, Utah.</title>
        <authorList>
            <person name="Jinkerson R.E."/>
            <person name="D'Adamo S."/>
            <person name="Posewitz M.C."/>
        </authorList>
    </citation>
    <scope>NUCLEOTIDE SEQUENCE</scope>
    <source>
        <strain evidence="2">GSL018</strain>
    </source>
</reference>
<dbReference type="EMBL" id="GBEZ01010310">
    <property type="protein sequence ID" value="JAC75353.1"/>
    <property type="molecule type" value="Transcribed_RNA"/>
</dbReference>
<accession>A0A061RTP2</accession>